<evidence type="ECO:0000256" key="2">
    <source>
        <dbReference type="ARBA" id="ARBA00023110"/>
    </source>
</evidence>
<keyword evidence="3 4" id="KW-0413">Isomerase</keyword>
<dbReference type="PANTHER" id="PTHR11071">
    <property type="entry name" value="PEPTIDYL-PROLYL CIS-TRANS ISOMERASE"/>
    <property type="match status" value="1"/>
</dbReference>
<feature type="non-terminal residue" evidence="6">
    <location>
        <position position="1"/>
    </location>
</feature>
<dbReference type="GO" id="GO:0005829">
    <property type="term" value="C:cytosol"/>
    <property type="evidence" value="ECO:0007669"/>
    <property type="project" value="TreeGrafter"/>
</dbReference>
<sequence length="214" mass="22897">AECALSNGHVAVQVGSSLQLSAEHQQPEPSPPLVDAACDFEDSVAPVKASNPRCFLDVTASGSSLGRLEIELRADVVPKTAENFRLLCTGQRGYGYKGTSFHRIVKDFVCQGGAFETSAGKKFGRSAYEQRFFEDENFTLSHTGPGLLSMANLGANRNGSQFFIMLTKAAFMDGRHVVFGKVIKGMSVVKTMATYGTVSGTPTEEVVITDCGTL</sequence>
<dbReference type="Proteomes" id="UP001321473">
    <property type="component" value="Unassembled WGS sequence"/>
</dbReference>
<dbReference type="SUPFAM" id="SSF50891">
    <property type="entry name" value="Cyclophilin-like"/>
    <property type="match status" value="1"/>
</dbReference>
<evidence type="ECO:0000313" key="6">
    <source>
        <dbReference type="EMBL" id="KAK8780909.1"/>
    </source>
</evidence>
<comment type="caution">
    <text evidence="6">The sequence shown here is derived from an EMBL/GenBank/DDBJ whole genome shotgun (WGS) entry which is preliminary data.</text>
</comment>
<proteinExistence type="inferred from homology"/>
<dbReference type="FunFam" id="2.40.100.10:FF:000025">
    <property type="entry name" value="Peptidyl-prolyl cis-trans isomerase CYP19-2"/>
    <property type="match status" value="1"/>
</dbReference>
<dbReference type="GO" id="GO:0016018">
    <property type="term" value="F:cyclosporin A binding"/>
    <property type="evidence" value="ECO:0007669"/>
    <property type="project" value="TreeGrafter"/>
</dbReference>
<dbReference type="InterPro" id="IPR029000">
    <property type="entry name" value="Cyclophilin-like_dom_sf"/>
</dbReference>
<dbReference type="PROSITE" id="PS00170">
    <property type="entry name" value="CSA_PPIASE_1"/>
    <property type="match status" value="1"/>
</dbReference>
<evidence type="ECO:0000256" key="3">
    <source>
        <dbReference type="ARBA" id="ARBA00023235"/>
    </source>
</evidence>
<dbReference type="PRINTS" id="PR00153">
    <property type="entry name" value="CSAPPISMRASE"/>
</dbReference>
<evidence type="ECO:0000259" key="5">
    <source>
        <dbReference type="PROSITE" id="PS50072"/>
    </source>
</evidence>
<dbReference type="PANTHER" id="PTHR11071:SF561">
    <property type="entry name" value="PEPTIDYL-PROLYL CIS-TRANS ISOMERASE D-RELATED"/>
    <property type="match status" value="1"/>
</dbReference>
<dbReference type="PROSITE" id="PS50072">
    <property type="entry name" value="CSA_PPIASE_2"/>
    <property type="match status" value="1"/>
</dbReference>
<evidence type="ECO:0000313" key="7">
    <source>
        <dbReference type="Proteomes" id="UP001321473"/>
    </source>
</evidence>
<dbReference type="GO" id="GO:0006457">
    <property type="term" value="P:protein folding"/>
    <property type="evidence" value="ECO:0007669"/>
    <property type="project" value="InterPro"/>
</dbReference>
<protein>
    <recommendedName>
        <fullName evidence="4">Peptidyl-prolyl cis-trans isomerase</fullName>
        <shortName evidence="4">PPIase</shortName>
        <ecNumber evidence="4">5.2.1.8</ecNumber>
    </recommendedName>
</protein>
<dbReference type="InterPro" id="IPR002130">
    <property type="entry name" value="Cyclophilin-type_PPIase_dom"/>
</dbReference>
<dbReference type="EC" id="5.2.1.8" evidence="4"/>
<dbReference type="EMBL" id="JARKHS020008276">
    <property type="protein sequence ID" value="KAK8780909.1"/>
    <property type="molecule type" value="Genomic_DNA"/>
</dbReference>
<keyword evidence="2 4" id="KW-0697">Rotamase</keyword>
<dbReference type="Gene3D" id="2.40.100.10">
    <property type="entry name" value="Cyclophilin-like"/>
    <property type="match status" value="1"/>
</dbReference>
<reference evidence="6 7" key="1">
    <citation type="journal article" date="2023" name="Arcadia Sci">
        <title>De novo assembly of a long-read Amblyomma americanum tick genome.</title>
        <authorList>
            <person name="Chou S."/>
            <person name="Poskanzer K.E."/>
            <person name="Rollins M."/>
            <person name="Thuy-Boun P.S."/>
        </authorList>
    </citation>
    <scope>NUCLEOTIDE SEQUENCE [LARGE SCALE GENOMIC DNA]</scope>
    <source>
        <strain evidence="6">F_SG_1</strain>
        <tissue evidence="6">Salivary glands</tissue>
    </source>
</reference>
<accession>A0AAQ4F1Q8</accession>
<keyword evidence="7" id="KW-1185">Reference proteome</keyword>
<evidence type="ECO:0000256" key="1">
    <source>
        <dbReference type="ARBA" id="ARBA00000971"/>
    </source>
</evidence>
<dbReference type="InterPro" id="IPR020892">
    <property type="entry name" value="Cyclophilin-type_PPIase_CS"/>
</dbReference>
<comment type="function">
    <text evidence="4">PPIases accelerate the folding of proteins. It catalyzes the cis-trans isomerization of proline imidic peptide bonds in oligopeptides.</text>
</comment>
<comment type="catalytic activity">
    <reaction evidence="1 4">
        <text>[protein]-peptidylproline (omega=180) = [protein]-peptidylproline (omega=0)</text>
        <dbReference type="Rhea" id="RHEA:16237"/>
        <dbReference type="Rhea" id="RHEA-COMP:10747"/>
        <dbReference type="Rhea" id="RHEA-COMP:10748"/>
        <dbReference type="ChEBI" id="CHEBI:83833"/>
        <dbReference type="ChEBI" id="CHEBI:83834"/>
        <dbReference type="EC" id="5.2.1.8"/>
    </reaction>
</comment>
<evidence type="ECO:0000256" key="4">
    <source>
        <dbReference type="RuleBase" id="RU363019"/>
    </source>
</evidence>
<name>A0AAQ4F1Q8_AMBAM</name>
<feature type="domain" description="PPIase cyclophilin-type" evidence="5">
    <location>
        <begin position="55"/>
        <end position="213"/>
    </location>
</feature>
<dbReference type="GO" id="GO:0003755">
    <property type="term" value="F:peptidyl-prolyl cis-trans isomerase activity"/>
    <property type="evidence" value="ECO:0007669"/>
    <property type="project" value="UniProtKB-UniRule"/>
</dbReference>
<comment type="similarity">
    <text evidence="4">Belongs to the cyclophilin-type PPIase family.</text>
</comment>
<gene>
    <name evidence="6" type="ORF">V5799_017749</name>
</gene>
<dbReference type="AlphaFoldDB" id="A0AAQ4F1Q8"/>
<dbReference type="Pfam" id="PF00160">
    <property type="entry name" value="Pro_isomerase"/>
    <property type="match status" value="1"/>
</dbReference>
<organism evidence="6 7">
    <name type="scientific">Amblyomma americanum</name>
    <name type="common">Lone star tick</name>
    <dbReference type="NCBI Taxonomy" id="6943"/>
    <lineage>
        <taxon>Eukaryota</taxon>
        <taxon>Metazoa</taxon>
        <taxon>Ecdysozoa</taxon>
        <taxon>Arthropoda</taxon>
        <taxon>Chelicerata</taxon>
        <taxon>Arachnida</taxon>
        <taxon>Acari</taxon>
        <taxon>Parasitiformes</taxon>
        <taxon>Ixodida</taxon>
        <taxon>Ixodoidea</taxon>
        <taxon>Ixodidae</taxon>
        <taxon>Amblyomminae</taxon>
        <taxon>Amblyomma</taxon>
    </lineage>
</organism>